<evidence type="ECO:0000256" key="1">
    <source>
        <dbReference type="SAM" id="MobiDB-lite"/>
    </source>
</evidence>
<dbReference type="InterPro" id="IPR012337">
    <property type="entry name" value="RNaseH-like_sf"/>
</dbReference>
<gene>
    <name evidence="3" type="ORF">SHERM_11368</name>
</gene>
<accession>A0A9N7MJU2</accession>
<dbReference type="SUPFAM" id="SSF53098">
    <property type="entry name" value="Ribonuclease H-like"/>
    <property type="match status" value="1"/>
</dbReference>
<proteinExistence type="predicted"/>
<feature type="non-terminal residue" evidence="3">
    <location>
        <position position="221"/>
    </location>
</feature>
<sequence>MVEVQFGVKVKQIRTDNGGEFVNKEMEMLLKDNGIVHQRTCPYTPQQNSVVERKHRSILEVARSLAFQCKLQRNLWPYSLLAAVQIINTLPSEKLKWKSPYELLHGSEPAYGMFNVFGCLCYASRLGPNRKKFDERAMPCVFLGYISGTKGYRLYSLESKEVFVSRDVIFYEERFPFIDKESLTPEQEPLEPVVDDFTTCEPEPHVLNNERHDPPAKENVA</sequence>
<dbReference type="GO" id="GO:0015074">
    <property type="term" value="P:DNA integration"/>
    <property type="evidence" value="ECO:0007669"/>
    <property type="project" value="InterPro"/>
</dbReference>
<evidence type="ECO:0000259" key="2">
    <source>
        <dbReference type="PROSITE" id="PS50994"/>
    </source>
</evidence>
<dbReference type="AlphaFoldDB" id="A0A9N7MJU2"/>
<evidence type="ECO:0000313" key="4">
    <source>
        <dbReference type="Proteomes" id="UP001153555"/>
    </source>
</evidence>
<name>A0A9N7MJU2_STRHE</name>
<feature type="domain" description="Integrase catalytic" evidence="2">
    <location>
        <begin position="1"/>
        <end position="108"/>
    </location>
</feature>
<organism evidence="3 4">
    <name type="scientific">Striga hermonthica</name>
    <name type="common">Purple witchweed</name>
    <name type="synonym">Buchnera hermonthica</name>
    <dbReference type="NCBI Taxonomy" id="68872"/>
    <lineage>
        <taxon>Eukaryota</taxon>
        <taxon>Viridiplantae</taxon>
        <taxon>Streptophyta</taxon>
        <taxon>Embryophyta</taxon>
        <taxon>Tracheophyta</taxon>
        <taxon>Spermatophyta</taxon>
        <taxon>Magnoliopsida</taxon>
        <taxon>eudicotyledons</taxon>
        <taxon>Gunneridae</taxon>
        <taxon>Pentapetalae</taxon>
        <taxon>asterids</taxon>
        <taxon>lamiids</taxon>
        <taxon>Lamiales</taxon>
        <taxon>Orobanchaceae</taxon>
        <taxon>Buchnereae</taxon>
        <taxon>Striga</taxon>
    </lineage>
</organism>
<dbReference type="GO" id="GO:0003676">
    <property type="term" value="F:nucleic acid binding"/>
    <property type="evidence" value="ECO:0007669"/>
    <property type="project" value="InterPro"/>
</dbReference>
<dbReference type="PANTHER" id="PTHR42648:SF31">
    <property type="entry name" value="RNA-DIRECTED DNA POLYMERASE"/>
    <property type="match status" value="1"/>
</dbReference>
<reference evidence="3" key="1">
    <citation type="submission" date="2019-12" db="EMBL/GenBank/DDBJ databases">
        <authorList>
            <person name="Scholes J."/>
        </authorList>
    </citation>
    <scope>NUCLEOTIDE SEQUENCE</scope>
</reference>
<dbReference type="OrthoDB" id="1750165at2759"/>
<protein>
    <submittedName>
        <fullName evidence="3">Uncharacterized mitochondrial protein AtMg00710</fullName>
    </submittedName>
</protein>
<dbReference type="PROSITE" id="PS50994">
    <property type="entry name" value="INTEGRASE"/>
    <property type="match status" value="1"/>
</dbReference>
<keyword evidence="4" id="KW-1185">Reference proteome</keyword>
<dbReference type="Proteomes" id="UP001153555">
    <property type="component" value="Unassembled WGS sequence"/>
</dbReference>
<feature type="region of interest" description="Disordered" evidence="1">
    <location>
        <begin position="200"/>
        <end position="221"/>
    </location>
</feature>
<dbReference type="InterPro" id="IPR057670">
    <property type="entry name" value="SH3_retrovirus"/>
</dbReference>
<dbReference type="Gene3D" id="3.30.420.10">
    <property type="entry name" value="Ribonuclease H-like superfamily/Ribonuclease H"/>
    <property type="match status" value="1"/>
</dbReference>
<feature type="compositionally biased region" description="Basic and acidic residues" evidence="1">
    <location>
        <begin position="202"/>
        <end position="221"/>
    </location>
</feature>
<dbReference type="InterPro" id="IPR001584">
    <property type="entry name" value="Integrase_cat-core"/>
</dbReference>
<dbReference type="InterPro" id="IPR036397">
    <property type="entry name" value="RNaseH_sf"/>
</dbReference>
<dbReference type="PANTHER" id="PTHR42648">
    <property type="entry name" value="TRANSPOSASE, PUTATIVE-RELATED"/>
    <property type="match status" value="1"/>
</dbReference>
<evidence type="ECO:0000313" key="3">
    <source>
        <dbReference type="EMBL" id="CAA0809346.1"/>
    </source>
</evidence>
<dbReference type="EMBL" id="CACSLK010003727">
    <property type="protein sequence ID" value="CAA0809346.1"/>
    <property type="molecule type" value="Genomic_DNA"/>
</dbReference>
<dbReference type="InterPro" id="IPR039537">
    <property type="entry name" value="Retrotran_Ty1/copia-like"/>
</dbReference>
<dbReference type="Pfam" id="PF25597">
    <property type="entry name" value="SH3_retrovirus"/>
    <property type="match status" value="1"/>
</dbReference>
<comment type="caution">
    <text evidence="3">The sequence shown here is derived from an EMBL/GenBank/DDBJ whole genome shotgun (WGS) entry which is preliminary data.</text>
</comment>